<dbReference type="RefSeq" id="WP_189565552.1">
    <property type="nucleotide sequence ID" value="NZ_BMXF01000003.1"/>
</dbReference>
<sequence length="109" mass="12893">METSFLEKLLSFYEEDPDDPFNLYALALEYQKSDATKAAEFYRQLLTDHPDYLPTYYHAAQFFSGLEENETAESIYKKGIELAVKQQNSKAHLELSRAYRTFEDEQMEW</sequence>
<gene>
    <name evidence="1" type="ORF">GCM10007390_32250</name>
</gene>
<keyword evidence="2" id="KW-1185">Reference proteome</keyword>
<proteinExistence type="predicted"/>
<evidence type="ECO:0008006" key="3">
    <source>
        <dbReference type="Google" id="ProtNLM"/>
    </source>
</evidence>
<dbReference type="AlphaFoldDB" id="A0A8J3DAG4"/>
<dbReference type="EMBL" id="BMXF01000003">
    <property type="protein sequence ID" value="GHB75946.1"/>
    <property type="molecule type" value="Genomic_DNA"/>
</dbReference>
<dbReference type="SUPFAM" id="SSF48452">
    <property type="entry name" value="TPR-like"/>
    <property type="match status" value="1"/>
</dbReference>
<dbReference type="Gene3D" id="1.25.40.10">
    <property type="entry name" value="Tetratricopeptide repeat domain"/>
    <property type="match status" value="1"/>
</dbReference>
<organism evidence="1 2">
    <name type="scientific">Persicitalea jodogahamensis</name>
    <dbReference type="NCBI Taxonomy" id="402147"/>
    <lineage>
        <taxon>Bacteria</taxon>
        <taxon>Pseudomonadati</taxon>
        <taxon>Bacteroidota</taxon>
        <taxon>Cytophagia</taxon>
        <taxon>Cytophagales</taxon>
        <taxon>Spirosomataceae</taxon>
        <taxon>Persicitalea</taxon>
    </lineage>
</organism>
<accession>A0A8J3DAG4</accession>
<reference evidence="1 2" key="1">
    <citation type="journal article" date="2014" name="Int. J. Syst. Evol. Microbiol.">
        <title>Complete genome sequence of Corynebacterium casei LMG S-19264T (=DSM 44701T), isolated from a smear-ripened cheese.</title>
        <authorList>
            <consortium name="US DOE Joint Genome Institute (JGI-PGF)"/>
            <person name="Walter F."/>
            <person name="Albersmeier A."/>
            <person name="Kalinowski J."/>
            <person name="Ruckert C."/>
        </authorList>
    </citation>
    <scope>NUCLEOTIDE SEQUENCE [LARGE SCALE GENOMIC DNA]</scope>
    <source>
        <strain evidence="1 2">KCTC 12866</strain>
    </source>
</reference>
<dbReference type="InterPro" id="IPR011990">
    <property type="entry name" value="TPR-like_helical_dom_sf"/>
</dbReference>
<protein>
    <recommendedName>
        <fullName evidence="3">Tetratricopeptide repeat protein</fullName>
    </recommendedName>
</protein>
<evidence type="ECO:0000313" key="2">
    <source>
        <dbReference type="Proteomes" id="UP000598271"/>
    </source>
</evidence>
<comment type="caution">
    <text evidence="1">The sequence shown here is derived from an EMBL/GenBank/DDBJ whole genome shotgun (WGS) entry which is preliminary data.</text>
</comment>
<evidence type="ECO:0000313" key="1">
    <source>
        <dbReference type="EMBL" id="GHB75946.1"/>
    </source>
</evidence>
<dbReference type="Proteomes" id="UP000598271">
    <property type="component" value="Unassembled WGS sequence"/>
</dbReference>
<name>A0A8J3DAG4_9BACT</name>